<keyword evidence="1" id="KW-1133">Transmembrane helix</keyword>
<keyword evidence="1" id="KW-0472">Membrane</keyword>
<evidence type="ECO:0000256" key="2">
    <source>
        <dbReference type="SAM" id="SignalP"/>
    </source>
</evidence>
<dbReference type="EMBL" id="BJUS01000060">
    <property type="protein sequence ID" value="GEK74652.1"/>
    <property type="molecule type" value="Genomic_DNA"/>
</dbReference>
<dbReference type="SUPFAM" id="SSF57987">
    <property type="entry name" value="Inovirus (filamentous phage) major coat protein"/>
    <property type="match status" value="1"/>
</dbReference>
<keyword evidence="1" id="KW-0812">Transmembrane</keyword>
<evidence type="ECO:0000313" key="4">
    <source>
        <dbReference type="Proteomes" id="UP000321121"/>
    </source>
</evidence>
<organism evidence="3 4">
    <name type="scientific">Halomonas halophila</name>
    <dbReference type="NCBI Taxonomy" id="29573"/>
    <lineage>
        <taxon>Bacteria</taxon>
        <taxon>Pseudomonadati</taxon>
        <taxon>Pseudomonadota</taxon>
        <taxon>Gammaproteobacteria</taxon>
        <taxon>Oceanospirillales</taxon>
        <taxon>Halomonadaceae</taxon>
        <taxon>Halomonas</taxon>
    </lineage>
</organism>
<keyword evidence="4" id="KW-1185">Reference proteome</keyword>
<name>A0ABQ0U875_9GAMM</name>
<keyword evidence="2" id="KW-0732">Signal</keyword>
<dbReference type="Pfam" id="PF05356">
    <property type="entry name" value="Phage_Coat_B"/>
    <property type="match status" value="1"/>
</dbReference>
<dbReference type="RefSeq" id="WP_046079106.1">
    <property type="nucleotide sequence ID" value="NZ_BJUS01000060.1"/>
</dbReference>
<proteinExistence type="predicted"/>
<feature type="signal peptide" evidence="2">
    <location>
        <begin position="1"/>
        <end position="26"/>
    </location>
</feature>
<feature type="transmembrane region" description="Helical" evidence="1">
    <location>
        <begin position="50"/>
        <end position="68"/>
    </location>
</feature>
<dbReference type="InterPro" id="IPR008020">
    <property type="entry name" value="G8P"/>
</dbReference>
<accession>A0ABQ0U875</accession>
<feature type="chain" id="PRO_5045039420" description="Methyltransferase" evidence="2">
    <location>
        <begin position="27"/>
        <end position="73"/>
    </location>
</feature>
<evidence type="ECO:0000313" key="3">
    <source>
        <dbReference type="EMBL" id="GEK74652.1"/>
    </source>
</evidence>
<evidence type="ECO:0008006" key="5">
    <source>
        <dbReference type="Google" id="ProtNLM"/>
    </source>
</evidence>
<gene>
    <name evidence="3" type="ORF">HHA04nite_31960</name>
</gene>
<protein>
    <recommendedName>
        <fullName evidence="5">Methyltransferase</fullName>
    </recommendedName>
</protein>
<comment type="caution">
    <text evidence="3">The sequence shown here is derived from an EMBL/GenBank/DDBJ whole genome shotgun (WGS) entry which is preliminary data.</text>
</comment>
<sequence>MTRFISKKVRRIALIPVALVSGSALATEGGGIDTGSLVSTIQSASGPVNAVGVAVLGVLAGILVFTLIRRVLR</sequence>
<evidence type="ECO:0000256" key="1">
    <source>
        <dbReference type="SAM" id="Phobius"/>
    </source>
</evidence>
<dbReference type="Proteomes" id="UP000321121">
    <property type="component" value="Unassembled WGS sequence"/>
</dbReference>
<reference evidence="3 4" key="1">
    <citation type="submission" date="2019-07" db="EMBL/GenBank/DDBJ databases">
        <title>Whole genome shotgun sequence of Halomonas halophila NBRC 102604.</title>
        <authorList>
            <person name="Hosoyama A."/>
            <person name="Uohara A."/>
            <person name="Ohji S."/>
            <person name="Ichikawa N."/>
        </authorList>
    </citation>
    <scope>NUCLEOTIDE SEQUENCE [LARGE SCALE GENOMIC DNA]</scope>
    <source>
        <strain evidence="3 4">NBRC 102604</strain>
    </source>
</reference>